<dbReference type="InterPro" id="IPR036916">
    <property type="entry name" value="Sda_sf"/>
</dbReference>
<protein>
    <submittedName>
        <fullName evidence="1">Histidine kinase kinA inhibitor</fullName>
    </submittedName>
</protein>
<dbReference type="Proteomes" id="UP000254519">
    <property type="component" value="Unassembled WGS sequence"/>
</dbReference>
<dbReference type="GO" id="GO:0016301">
    <property type="term" value="F:kinase activity"/>
    <property type="evidence" value="ECO:0007669"/>
    <property type="project" value="UniProtKB-KW"/>
</dbReference>
<keyword evidence="1" id="KW-0808">Transferase</keyword>
<organism evidence="1 2">
    <name type="scientific">Sporosarcina pasteurii</name>
    <name type="common">Bacillus pasteurii</name>
    <dbReference type="NCBI Taxonomy" id="1474"/>
    <lineage>
        <taxon>Bacteria</taxon>
        <taxon>Bacillati</taxon>
        <taxon>Bacillota</taxon>
        <taxon>Bacilli</taxon>
        <taxon>Bacillales</taxon>
        <taxon>Caryophanaceae</taxon>
        <taxon>Sporosarcina</taxon>
    </lineage>
</organism>
<dbReference type="AlphaFoldDB" id="A0A380BDJ7"/>
<gene>
    <name evidence="1" type="primary">sda_1</name>
    <name evidence="1" type="ORF">NCTC4822_00732</name>
</gene>
<dbReference type="SUPFAM" id="SSF100985">
    <property type="entry name" value="Sporulation inhibitor Sda"/>
    <property type="match status" value="1"/>
</dbReference>
<dbReference type="RefSeq" id="WP_115360194.1">
    <property type="nucleotide sequence ID" value="NZ_CP038012.1"/>
</dbReference>
<accession>A0A380BDJ7</accession>
<dbReference type="InterPro" id="IPR015064">
    <property type="entry name" value="Sda"/>
</dbReference>
<reference evidence="1 2" key="1">
    <citation type="submission" date="2018-06" db="EMBL/GenBank/DDBJ databases">
        <authorList>
            <consortium name="Pathogen Informatics"/>
            <person name="Doyle S."/>
        </authorList>
    </citation>
    <scope>NUCLEOTIDE SEQUENCE [LARGE SCALE GENOMIC DNA]</scope>
    <source>
        <strain evidence="2">ATCC 11859 / DSM 33 / NCIB 8841 / NCTC 4822</strain>
    </source>
</reference>
<proteinExistence type="predicted"/>
<dbReference type="OrthoDB" id="2933732at2"/>
<dbReference type="EMBL" id="UGYZ01000002">
    <property type="protein sequence ID" value="SUI99704.1"/>
    <property type="molecule type" value="Genomic_DNA"/>
</dbReference>
<evidence type="ECO:0000313" key="2">
    <source>
        <dbReference type="Proteomes" id="UP000254519"/>
    </source>
</evidence>
<dbReference type="Gene3D" id="1.10.287.1100">
    <property type="entry name" value="Sporulation inhibitor A"/>
    <property type="match status" value="1"/>
</dbReference>
<sequence>MKNMSDELLIDTYFKAIELNLHPYFINLLKAEIHFRSLVHKIDGSQPLKQTAL</sequence>
<keyword evidence="2" id="KW-1185">Reference proteome</keyword>
<name>A0A380BDJ7_SPOPA</name>
<evidence type="ECO:0000313" key="1">
    <source>
        <dbReference type="EMBL" id="SUI99704.1"/>
    </source>
</evidence>
<dbReference type="Pfam" id="PF08970">
    <property type="entry name" value="Sda"/>
    <property type="match status" value="1"/>
</dbReference>
<keyword evidence="1" id="KW-0418">Kinase</keyword>